<sequence>MFWNILKNDIVRGMFKRKYLYIIATIVIVVLVIATDLSMRRKIGTQGYCGSVSAGDLLQVFYRGSRIIRLDNIMEYYMSEQYLFMVLGISFIVGSYCVKDLSSVGMQIILRCGSIGKWFVSKIVWCFASAFYITAITDILIEIISVIHRYEPGLNVHMEVLHMYGYSKNTSAVATSEMVIISIVLPLMSLFTIALVQMLLSMLCSPIISLLLISAGMVITIFSGNAFLIFNGLMCMRNNVYISGGTDSVHMMLADAVIILLCAILGYVYIRRIDILNAKEV</sequence>
<name>A0A174Z4V7_9FIRM</name>
<accession>A0A174Z4V7</accession>
<dbReference type="OrthoDB" id="3194859at2"/>
<reference evidence="2 3" key="1">
    <citation type="submission" date="2015-09" db="EMBL/GenBank/DDBJ databases">
        <authorList>
            <consortium name="Pathogen Informatics"/>
        </authorList>
    </citation>
    <scope>NUCLEOTIDE SEQUENCE [LARGE SCALE GENOMIC DNA]</scope>
    <source>
        <strain evidence="2 3">2789STDY5834875</strain>
    </source>
</reference>
<evidence type="ECO:0000256" key="1">
    <source>
        <dbReference type="SAM" id="Phobius"/>
    </source>
</evidence>
<evidence type="ECO:0000313" key="2">
    <source>
        <dbReference type="EMBL" id="CUQ79228.1"/>
    </source>
</evidence>
<evidence type="ECO:0000313" key="3">
    <source>
        <dbReference type="Proteomes" id="UP000095621"/>
    </source>
</evidence>
<feature type="transmembrane region" description="Helical" evidence="1">
    <location>
        <begin position="207"/>
        <end position="230"/>
    </location>
</feature>
<dbReference type="Proteomes" id="UP000095621">
    <property type="component" value="Unassembled WGS sequence"/>
</dbReference>
<dbReference type="AlphaFoldDB" id="A0A174Z4V7"/>
<gene>
    <name evidence="2" type="ORF">ERS852490_02892</name>
</gene>
<organism evidence="2 3">
    <name type="scientific">Lachnospira eligens</name>
    <dbReference type="NCBI Taxonomy" id="39485"/>
    <lineage>
        <taxon>Bacteria</taxon>
        <taxon>Bacillati</taxon>
        <taxon>Bacillota</taxon>
        <taxon>Clostridia</taxon>
        <taxon>Lachnospirales</taxon>
        <taxon>Lachnospiraceae</taxon>
        <taxon>Lachnospira</taxon>
    </lineage>
</organism>
<proteinExistence type="predicted"/>
<feature type="transmembrane region" description="Helical" evidence="1">
    <location>
        <begin position="20"/>
        <end position="39"/>
    </location>
</feature>
<feature type="transmembrane region" description="Helical" evidence="1">
    <location>
        <begin position="123"/>
        <end position="147"/>
    </location>
</feature>
<keyword evidence="1" id="KW-1133">Transmembrane helix</keyword>
<feature type="transmembrane region" description="Helical" evidence="1">
    <location>
        <begin position="250"/>
        <end position="270"/>
    </location>
</feature>
<dbReference type="EMBL" id="CZBU01000008">
    <property type="protein sequence ID" value="CUQ79228.1"/>
    <property type="molecule type" value="Genomic_DNA"/>
</dbReference>
<feature type="transmembrane region" description="Helical" evidence="1">
    <location>
        <begin position="82"/>
        <end position="102"/>
    </location>
</feature>
<keyword evidence="1" id="KW-0812">Transmembrane</keyword>
<feature type="transmembrane region" description="Helical" evidence="1">
    <location>
        <begin position="178"/>
        <end position="200"/>
    </location>
</feature>
<keyword evidence="1" id="KW-0472">Membrane</keyword>
<dbReference type="RefSeq" id="WP_055216682.1">
    <property type="nucleotide sequence ID" value="NZ_CZBU01000008.1"/>
</dbReference>
<protein>
    <submittedName>
        <fullName evidence="2">Uncharacterized protein</fullName>
    </submittedName>
</protein>